<reference evidence="16 19" key="1">
    <citation type="journal article" date="2015" name="Parasit. Vectors">
        <title>Draft genome of the scabies mite.</title>
        <authorList>
            <person name="Rider S.D.Jr."/>
            <person name="Morgan M.S."/>
            <person name="Arlian L.G."/>
        </authorList>
    </citation>
    <scope>NUCLEOTIDE SEQUENCE [LARGE SCALE GENOMIC DNA]</scope>
    <source>
        <strain evidence="16">Arlian Lab</strain>
    </source>
</reference>
<evidence type="ECO:0000313" key="17">
    <source>
        <dbReference type="EnsemblMetazoa" id="KAF7495732.1"/>
    </source>
</evidence>
<name>A0A132A0P7_SARSC</name>
<reference evidence="17" key="4">
    <citation type="submission" date="2022-06" db="UniProtKB">
        <authorList>
            <consortium name="EnsemblMetazoa"/>
        </authorList>
    </citation>
    <scope>IDENTIFICATION</scope>
</reference>
<evidence type="ECO:0000313" key="16">
    <source>
        <dbReference type="EMBL" id="KPM04642.1"/>
    </source>
</evidence>
<sequence>MSLADELLADLEDDDVPEDESLINLEIVPDKQNLESTQRQYSSVDLLTKIIGSDELAKAIDEINFRRKNDVEFSKCQIAGSVESHPEYKLVVDANNLAVQIDNDINICQKFVRDKYAKRFPELESLVPNAMDYLMTVKELNNDLDNVKNNEKLLEFLTQATLMVVSVTASTTQGTLLSKEELNSIIDACDKAIDIYQKKLLIYQYVESRMNFIAPNLTVIVGSSIAAKLIGLAGGLTNLSKMPSCNIRSLGSTRKTLSGFSVTSITPHNGLIFQSDIVINLPSDMRKKAATLIANKCALASRADAVHSYPDGSIGRKFREEIERSLDKLQEPPPVKQVKPLPAPIDTPRKRRGGKRVRKLKERLVITDLRKQANRMNFAEIEDDAYQNDLGFSAGQMGKSSGGRIRAPQIDEKTKVRISKTLQKNLQRQHQVFGGTTTIRKHVSGTASTIAFTPKQGLEINNPMAAEKKINEANVKYFSNSNGFYSVKPK</sequence>
<dbReference type="EMBL" id="WVUK01000046">
    <property type="protein sequence ID" value="KAF7495732.1"/>
    <property type="molecule type" value="Genomic_DNA"/>
</dbReference>
<evidence type="ECO:0000256" key="10">
    <source>
        <dbReference type="ARBA" id="ARBA00030766"/>
    </source>
</evidence>
<keyword evidence="12" id="KW-0175">Coiled coil</keyword>
<keyword evidence="6" id="KW-0694">RNA-binding</keyword>
<dbReference type="Proteomes" id="UP000616769">
    <property type="component" value="Unassembled WGS sequence"/>
</dbReference>
<dbReference type="GO" id="GO:0003723">
    <property type="term" value="F:RNA binding"/>
    <property type="evidence" value="ECO:0007669"/>
    <property type="project" value="UniProtKB-KW"/>
</dbReference>
<dbReference type="InterPro" id="IPR036070">
    <property type="entry name" value="Nop_dom_sf"/>
</dbReference>
<dbReference type="Pfam" id="PF09785">
    <property type="entry name" value="Prp31_C"/>
    <property type="match status" value="1"/>
</dbReference>
<dbReference type="InterPro" id="IPR019175">
    <property type="entry name" value="Prp31_C"/>
</dbReference>
<dbReference type="OrthoDB" id="4771285at2759"/>
<evidence type="ECO:0000256" key="11">
    <source>
        <dbReference type="ARBA" id="ARBA00045397"/>
    </source>
</evidence>
<evidence type="ECO:0000256" key="5">
    <source>
        <dbReference type="ARBA" id="ARBA00022728"/>
    </source>
</evidence>
<evidence type="ECO:0000256" key="6">
    <source>
        <dbReference type="ARBA" id="ARBA00022884"/>
    </source>
</evidence>
<dbReference type="GO" id="GO:0005687">
    <property type="term" value="C:U4 snRNP"/>
    <property type="evidence" value="ECO:0007669"/>
    <property type="project" value="TreeGrafter"/>
</dbReference>
<evidence type="ECO:0000256" key="13">
    <source>
        <dbReference type="SAM" id="MobiDB-lite"/>
    </source>
</evidence>
<dbReference type="EMBL" id="JXLN01009656">
    <property type="protein sequence ID" value="KPM04642.1"/>
    <property type="molecule type" value="Genomic_DNA"/>
</dbReference>
<feature type="domain" description="Nop" evidence="14">
    <location>
        <begin position="213"/>
        <end position="331"/>
    </location>
</feature>
<dbReference type="PANTHER" id="PTHR13904">
    <property type="entry name" value="PRE-MRNA SPLICING FACTOR PRP31"/>
    <property type="match status" value="1"/>
</dbReference>
<evidence type="ECO:0000256" key="3">
    <source>
        <dbReference type="ARBA" id="ARBA00013538"/>
    </source>
</evidence>
<keyword evidence="18" id="KW-1185">Reference proteome</keyword>
<dbReference type="SMART" id="SM00931">
    <property type="entry name" value="NOSIC"/>
    <property type="match status" value="1"/>
</dbReference>
<proteinExistence type="inferred from homology"/>
<reference evidence="15" key="3">
    <citation type="submission" date="2020-01" db="EMBL/GenBank/DDBJ databases">
        <authorList>
            <person name="Korhonen P.K.K."/>
            <person name="Guangxu M.G."/>
            <person name="Wang T.W."/>
            <person name="Stroehlein A.J.S."/>
            <person name="Young N.D."/>
            <person name="Ang C.-S.A."/>
            <person name="Fernando D.W.F."/>
            <person name="Lu H.L."/>
            <person name="Taylor S.T."/>
            <person name="Ehtesham M.E.M."/>
            <person name="Najaraj S.H.N."/>
            <person name="Harsha G.H.G."/>
            <person name="Madugundu A.M."/>
            <person name="Renuse S.R."/>
            <person name="Holt D.H."/>
            <person name="Pandey A.P."/>
            <person name="Papenfuss A.P."/>
            <person name="Gasser R.B.G."/>
            <person name="Fischer K.F."/>
        </authorList>
    </citation>
    <scope>NUCLEOTIDE SEQUENCE</scope>
    <source>
        <strain evidence="15">SSS_KF_BRIS2020</strain>
    </source>
</reference>
<evidence type="ECO:0000313" key="18">
    <source>
        <dbReference type="Proteomes" id="UP000070412"/>
    </source>
</evidence>
<feature type="compositionally biased region" description="Pro residues" evidence="13">
    <location>
        <begin position="332"/>
        <end position="345"/>
    </location>
</feature>
<evidence type="ECO:0000259" key="14">
    <source>
        <dbReference type="PROSITE" id="PS51358"/>
    </source>
</evidence>
<dbReference type="InterPro" id="IPR027105">
    <property type="entry name" value="Prp31"/>
</dbReference>
<reference evidence="18" key="2">
    <citation type="journal article" date="2020" name="PLoS Negl. Trop. Dis.">
        <title>High-quality nuclear genome for Sarcoptes scabiei-A critical resource for a neglected parasite.</title>
        <authorList>
            <person name="Korhonen P.K."/>
            <person name="Gasser R.B."/>
            <person name="Ma G."/>
            <person name="Wang T."/>
            <person name="Stroehlein A.J."/>
            <person name="Young N.D."/>
            <person name="Ang C.S."/>
            <person name="Fernando D.D."/>
            <person name="Lu H.C."/>
            <person name="Taylor S."/>
            <person name="Reynolds S.L."/>
            <person name="Mofiz E."/>
            <person name="Najaraj S.H."/>
            <person name="Gowda H."/>
            <person name="Madugundu A."/>
            <person name="Renuse S."/>
            <person name="Holt D."/>
            <person name="Pandey A."/>
            <person name="Papenfuss A.T."/>
            <person name="Fischer K."/>
        </authorList>
    </citation>
    <scope>NUCLEOTIDE SEQUENCE [LARGE SCALE GENOMIC DNA]</scope>
</reference>
<dbReference type="AlphaFoldDB" id="A0A132A0P7"/>
<evidence type="ECO:0000256" key="1">
    <source>
        <dbReference type="ARBA" id="ARBA00004123"/>
    </source>
</evidence>
<dbReference type="SUPFAM" id="SSF89124">
    <property type="entry name" value="Nop domain"/>
    <property type="match status" value="1"/>
</dbReference>
<evidence type="ECO:0000256" key="2">
    <source>
        <dbReference type="ARBA" id="ARBA00005572"/>
    </source>
</evidence>
<keyword evidence="5" id="KW-0747">Spliceosome</keyword>
<comment type="function">
    <text evidence="11">Involved in pre-mRNA splicing as component of the spliceosome. Required for the assembly of the U4/U5/U6 tri-snRNP complex, one of the building blocks of the spliceosome.</text>
</comment>
<feature type="region of interest" description="Disordered" evidence="13">
    <location>
        <begin position="332"/>
        <end position="357"/>
    </location>
</feature>
<keyword evidence="4" id="KW-0507">mRNA processing</keyword>
<evidence type="ECO:0000256" key="8">
    <source>
        <dbReference type="ARBA" id="ARBA00023242"/>
    </source>
</evidence>
<dbReference type="Pfam" id="PF01798">
    <property type="entry name" value="Nop"/>
    <property type="match status" value="1"/>
</dbReference>
<evidence type="ECO:0000256" key="4">
    <source>
        <dbReference type="ARBA" id="ARBA00022664"/>
    </source>
</evidence>
<evidence type="ECO:0000256" key="7">
    <source>
        <dbReference type="ARBA" id="ARBA00023187"/>
    </source>
</evidence>
<feature type="coiled-coil region" evidence="12">
    <location>
        <begin position="130"/>
        <end position="157"/>
    </location>
</feature>
<dbReference type="Gene3D" id="1.10.287.4070">
    <property type="match status" value="1"/>
</dbReference>
<accession>A0A132A0P7</accession>
<dbReference type="Gene3D" id="1.10.246.90">
    <property type="entry name" value="Nop domain"/>
    <property type="match status" value="1"/>
</dbReference>
<comment type="subcellular location">
    <subcellularLocation>
        <location evidence="1">Nucleus</location>
    </subcellularLocation>
</comment>
<dbReference type="Proteomes" id="UP000070412">
    <property type="component" value="Unassembled WGS sequence"/>
</dbReference>
<dbReference type="EnsemblMetazoa" id="SSS_8222s_mrna">
    <property type="protein sequence ID" value="KAF7495732.1"/>
    <property type="gene ID" value="SSS_8222"/>
</dbReference>
<dbReference type="FunFam" id="1.10.246.90:FF:000002">
    <property type="entry name" value="U4/U6 small nuclear ribonucleoprotein Prp31"/>
    <property type="match status" value="1"/>
</dbReference>
<dbReference type="GO" id="GO:0000244">
    <property type="term" value="P:spliceosomal tri-snRNP complex assembly"/>
    <property type="evidence" value="ECO:0007669"/>
    <property type="project" value="InterPro"/>
</dbReference>
<evidence type="ECO:0000256" key="12">
    <source>
        <dbReference type="SAM" id="Coils"/>
    </source>
</evidence>
<keyword evidence="8" id="KW-0539">Nucleus</keyword>
<dbReference type="PANTHER" id="PTHR13904:SF0">
    <property type="entry name" value="U4_U6 SMALL NUCLEAR RIBONUCLEOPROTEIN PRP31"/>
    <property type="match status" value="1"/>
</dbReference>
<keyword evidence="9 16" id="KW-0687">Ribonucleoprotein</keyword>
<gene>
    <name evidence="16" type="ORF">QR98_0030930</name>
    <name evidence="15" type="ORF">SSS_8222</name>
</gene>
<evidence type="ECO:0000313" key="15">
    <source>
        <dbReference type="EMBL" id="KAF7495732.1"/>
    </source>
</evidence>
<evidence type="ECO:0000256" key="9">
    <source>
        <dbReference type="ARBA" id="ARBA00023274"/>
    </source>
</evidence>
<dbReference type="GO" id="GO:0071011">
    <property type="term" value="C:precatalytic spliceosome"/>
    <property type="evidence" value="ECO:0007669"/>
    <property type="project" value="TreeGrafter"/>
</dbReference>
<dbReference type="InterPro" id="IPR002687">
    <property type="entry name" value="Nop_dom"/>
</dbReference>
<organism evidence="16 19">
    <name type="scientific">Sarcoptes scabiei</name>
    <name type="common">Itch mite</name>
    <name type="synonym">Acarus scabiei</name>
    <dbReference type="NCBI Taxonomy" id="52283"/>
    <lineage>
        <taxon>Eukaryota</taxon>
        <taxon>Metazoa</taxon>
        <taxon>Ecdysozoa</taxon>
        <taxon>Arthropoda</taxon>
        <taxon>Chelicerata</taxon>
        <taxon>Arachnida</taxon>
        <taxon>Acari</taxon>
        <taxon>Acariformes</taxon>
        <taxon>Sarcoptiformes</taxon>
        <taxon>Astigmata</taxon>
        <taxon>Psoroptidia</taxon>
        <taxon>Sarcoptoidea</taxon>
        <taxon>Sarcoptidae</taxon>
        <taxon>Sarcoptinae</taxon>
        <taxon>Sarcoptes</taxon>
    </lineage>
</organism>
<dbReference type="PROSITE" id="PS51358">
    <property type="entry name" value="NOP"/>
    <property type="match status" value="1"/>
</dbReference>
<dbReference type="GO" id="GO:0046540">
    <property type="term" value="C:U4/U6 x U5 tri-snRNP complex"/>
    <property type="evidence" value="ECO:0007669"/>
    <property type="project" value="InterPro"/>
</dbReference>
<dbReference type="FunFam" id="1.10.287.4070:FF:000003">
    <property type="entry name" value="U4/U6 small nuclear ribonucleoprotein PRP31"/>
    <property type="match status" value="1"/>
</dbReference>
<protein>
    <recommendedName>
        <fullName evidence="3">U4/U6 small nuclear ribonucleoprotein Prp31</fullName>
    </recommendedName>
    <alternativeName>
        <fullName evidence="10">Pre-mRNA-processing factor 31</fullName>
    </alternativeName>
</protein>
<dbReference type="VEuPathDB" id="VectorBase:SSCA008362"/>
<keyword evidence="7" id="KW-0508">mRNA splicing</keyword>
<dbReference type="InterPro" id="IPR012976">
    <property type="entry name" value="NOSIC"/>
</dbReference>
<comment type="similarity">
    <text evidence="2">Belongs to the PRP31 family.</text>
</comment>
<evidence type="ECO:0000313" key="19">
    <source>
        <dbReference type="Proteomes" id="UP000616769"/>
    </source>
</evidence>
<dbReference type="InterPro" id="IPR042239">
    <property type="entry name" value="Nop_C"/>
</dbReference>